<evidence type="ECO:0000313" key="5">
    <source>
        <dbReference type="Proteomes" id="UP000199515"/>
    </source>
</evidence>
<accession>A0A1H3PF76</accession>
<dbReference type="InterPro" id="IPR016035">
    <property type="entry name" value="Acyl_Trfase/lysoPLipase"/>
</dbReference>
<keyword evidence="2" id="KW-0597">Phosphoprotein</keyword>
<evidence type="ECO:0000313" key="4">
    <source>
        <dbReference type="EMBL" id="SDY99740.1"/>
    </source>
</evidence>
<dbReference type="Pfam" id="PF00698">
    <property type="entry name" value="Acyl_transf_1"/>
    <property type="match status" value="1"/>
</dbReference>
<proteinExistence type="predicted"/>
<dbReference type="RefSeq" id="WP_176968905.1">
    <property type="nucleotide sequence ID" value="NZ_FNON01000008.1"/>
</dbReference>
<dbReference type="GO" id="GO:0006633">
    <property type="term" value="P:fatty acid biosynthetic process"/>
    <property type="evidence" value="ECO:0007669"/>
    <property type="project" value="TreeGrafter"/>
</dbReference>
<reference evidence="4 5" key="1">
    <citation type="submission" date="2016-10" db="EMBL/GenBank/DDBJ databases">
        <authorList>
            <person name="de Groot N.N."/>
        </authorList>
    </citation>
    <scope>NUCLEOTIDE SEQUENCE [LARGE SCALE GENOMIC DNA]</scope>
    <source>
        <strain evidence="4 5">CPCC 202699</strain>
    </source>
</reference>
<dbReference type="SUPFAM" id="SSF55048">
    <property type="entry name" value="Probable ACP-binding domain of malonyl-CoA ACP transacylase"/>
    <property type="match status" value="1"/>
</dbReference>
<gene>
    <name evidence="4" type="ORF">SAMN05421504_108186</name>
</gene>
<dbReference type="InterPro" id="IPR050091">
    <property type="entry name" value="PKS_NRPS_Biosynth_Enz"/>
</dbReference>
<dbReference type="InterPro" id="IPR001227">
    <property type="entry name" value="Ac_transferase_dom_sf"/>
</dbReference>
<dbReference type="PANTHER" id="PTHR43775">
    <property type="entry name" value="FATTY ACID SYNTHASE"/>
    <property type="match status" value="1"/>
</dbReference>
<dbReference type="GO" id="GO:0004312">
    <property type="term" value="F:fatty acid synthase activity"/>
    <property type="evidence" value="ECO:0007669"/>
    <property type="project" value="TreeGrafter"/>
</dbReference>
<evidence type="ECO:0000256" key="2">
    <source>
        <dbReference type="ARBA" id="ARBA00022553"/>
    </source>
</evidence>
<dbReference type="Gene3D" id="3.30.70.3290">
    <property type="match status" value="1"/>
</dbReference>
<evidence type="ECO:0000256" key="1">
    <source>
        <dbReference type="ARBA" id="ARBA00022450"/>
    </source>
</evidence>
<dbReference type="AlphaFoldDB" id="A0A1H3PF76"/>
<dbReference type="Proteomes" id="UP000199515">
    <property type="component" value="Unassembled WGS sequence"/>
</dbReference>
<dbReference type="InterPro" id="IPR014043">
    <property type="entry name" value="Acyl_transferase_dom"/>
</dbReference>
<organism evidence="4 5">
    <name type="scientific">Amycolatopsis xylanica</name>
    <dbReference type="NCBI Taxonomy" id="589385"/>
    <lineage>
        <taxon>Bacteria</taxon>
        <taxon>Bacillati</taxon>
        <taxon>Actinomycetota</taxon>
        <taxon>Actinomycetes</taxon>
        <taxon>Pseudonocardiales</taxon>
        <taxon>Pseudonocardiaceae</taxon>
        <taxon>Amycolatopsis</taxon>
    </lineage>
</organism>
<dbReference type="SMART" id="SM00827">
    <property type="entry name" value="PKS_AT"/>
    <property type="match status" value="1"/>
</dbReference>
<dbReference type="EMBL" id="FNON01000008">
    <property type="protein sequence ID" value="SDY99740.1"/>
    <property type="molecule type" value="Genomic_DNA"/>
</dbReference>
<dbReference type="Gene3D" id="3.40.366.10">
    <property type="entry name" value="Malonyl-Coenzyme A Acyl Carrier Protein, domain 2"/>
    <property type="match status" value="1"/>
</dbReference>
<keyword evidence="4" id="KW-0808">Transferase</keyword>
<dbReference type="InterPro" id="IPR016036">
    <property type="entry name" value="Malonyl_transacylase_ACP-bd"/>
</dbReference>
<feature type="domain" description="Malonyl-CoA:ACP transacylase (MAT)" evidence="3">
    <location>
        <begin position="8"/>
        <end position="301"/>
    </location>
</feature>
<dbReference type="SUPFAM" id="SSF52151">
    <property type="entry name" value="FabD/lysophospholipase-like"/>
    <property type="match status" value="1"/>
</dbReference>
<keyword evidence="5" id="KW-1185">Reference proteome</keyword>
<protein>
    <submittedName>
        <fullName evidence="4">Acyl transferase domain-containing protein</fullName>
    </submittedName>
</protein>
<dbReference type="PANTHER" id="PTHR43775:SF37">
    <property type="entry name" value="SI:DKEY-61P9.11"/>
    <property type="match status" value="1"/>
</dbReference>
<sequence>MPRKIAILFPGQGAQHHSMGTGLYGTEPVFTAAMDAFFDAPGHAGATLREEWLAPEQSALFDDVSRAQPLLFALGCALAAMVRAHGVEPDALLGHSVGELSAACTADVFSLADSGKVMRARIDAVAKTVPGGMLAVATDPERIAPYLTPAVVIGAVNTPRQLLLSGPAAELAEVAARLSENGFACQPARSEQAFHSPACALAAKEFAEGFRDVTLSAPKVRIQSTGTGSPVTDQEALDPDFWARQLAHPVLFWSALDNLLTEGDDYLLLEAGPGGSCSAMARRHPALKSKRSTLLPLLPNAGGDPAAALDLVRAAITVAHA</sequence>
<evidence type="ECO:0000259" key="3">
    <source>
        <dbReference type="SMART" id="SM00827"/>
    </source>
</evidence>
<keyword evidence="1" id="KW-0596">Phosphopantetheine</keyword>
<dbReference type="STRING" id="589385.SAMN05421504_108186"/>
<name>A0A1H3PF76_9PSEU</name>